<keyword evidence="1" id="KW-1133">Transmembrane helix</keyword>
<evidence type="ECO:0000256" key="1">
    <source>
        <dbReference type="SAM" id="Phobius"/>
    </source>
</evidence>
<keyword evidence="3" id="KW-1185">Reference proteome</keyword>
<keyword evidence="1" id="KW-0472">Membrane</keyword>
<name>A0A7Z7B0X2_9EURY</name>
<reference evidence="2 3" key="1">
    <citation type="submission" date="2016-10" db="EMBL/GenBank/DDBJ databases">
        <authorList>
            <person name="Varghese N."/>
            <person name="Submissions S."/>
        </authorList>
    </citation>
    <scope>NUCLEOTIDE SEQUENCE [LARGE SCALE GENOMIC DNA]</scope>
    <source>
        <strain evidence="2 3">PL 12/M</strain>
    </source>
</reference>
<evidence type="ECO:0000313" key="3">
    <source>
        <dbReference type="Proteomes" id="UP000199259"/>
    </source>
</evidence>
<sequence>MHNNKKIIIQVASIVFIISLVFGLLTVYQSQSYDESNNEIKFSEISNDPFKQVPAALVDYNSSKDYIDDVLTSVDLGKKEQNIIGLIEDKENNIILVESDGNIIEIISDNEKNIIATRNQELKVIQTKEFTNKSGALNEKTTIQLCELELHLTESNGSYSVNAIKIIHENWEDSFLHLSHQSKYVHLSGIYLIDIDDNVIASGKTNALENSPILSTQSSRTHIQNQKVVAVLSNSATWKSKGFGITSKSTRETQVSFDRLLNIEIWVAGDSWIGF</sequence>
<keyword evidence="1" id="KW-0812">Transmembrane</keyword>
<dbReference type="OrthoDB" id="142068at2157"/>
<dbReference type="EMBL" id="FNCA01000009">
    <property type="protein sequence ID" value="SDG21647.1"/>
    <property type="molecule type" value="Genomic_DNA"/>
</dbReference>
<proteinExistence type="predicted"/>
<dbReference type="Proteomes" id="UP000199259">
    <property type="component" value="Unassembled WGS sequence"/>
</dbReference>
<protein>
    <submittedName>
        <fullName evidence="2">Uncharacterized protein</fullName>
    </submittedName>
</protein>
<accession>A0A7Z7B0X2</accession>
<gene>
    <name evidence="2" type="ORF">SAMN04488589_2442</name>
</gene>
<evidence type="ECO:0000313" key="2">
    <source>
        <dbReference type="EMBL" id="SDG21647.1"/>
    </source>
</evidence>
<dbReference type="RefSeq" id="WP_091710724.1">
    <property type="nucleotide sequence ID" value="NZ_FNCA01000009.1"/>
</dbReference>
<comment type="caution">
    <text evidence="2">The sequence shown here is derived from an EMBL/GenBank/DDBJ whole genome shotgun (WGS) entry which is preliminary data.</text>
</comment>
<dbReference type="AlphaFoldDB" id="A0A7Z7B0X2"/>
<feature type="transmembrane region" description="Helical" evidence="1">
    <location>
        <begin position="7"/>
        <end position="28"/>
    </location>
</feature>
<organism evidence="2 3">
    <name type="scientific">Methanolobus vulcani</name>
    <dbReference type="NCBI Taxonomy" id="38026"/>
    <lineage>
        <taxon>Archaea</taxon>
        <taxon>Methanobacteriati</taxon>
        <taxon>Methanobacteriota</taxon>
        <taxon>Stenosarchaea group</taxon>
        <taxon>Methanomicrobia</taxon>
        <taxon>Methanosarcinales</taxon>
        <taxon>Methanosarcinaceae</taxon>
        <taxon>Methanolobus</taxon>
    </lineage>
</organism>